<gene>
    <name evidence="3" type="ORF">Maes01_01719</name>
</gene>
<dbReference type="PROSITE" id="PS51257">
    <property type="entry name" value="PROKAR_LIPOPROTEIN"/>
    <property type="match status" value="1"/>
</dbReference>
<name>A0ABP9WPM5_9GAMM</name>
<dbReference type="Gene3D" id="3.30.160.670">
    <property type="match status" value="1"/>
</dbReference>
<organism evidence="3 4">
    <name type="scientific">Microbulbifer aestuariivivens</name>
    <dbReference type="NCBI Taxonomy" id="1908308"/>
    <lineage>
        <taxon>Bacteria</taxon>
        <taxon>Pseudomonadati</taxon>
        <taxon>Pseudomonadota</taxon>
        <taxon>Gammaproteobacteria</taxon>
        <taxon>Cellvibrionales</taxon>
        <taxon>Microbulbiferaceae</taxon>
        <taxon>Microbulbifer</taxon>
    </lineage>
</organism>
<comment type="caution">
    <text evidence="3">The sequence shown here is derived from an EMBL/GenBank/DDBJ whole genome shotgun (WGS) entry which is preliminary data.</text>
</comment>
<accession>A0ABP9WPM5</accession>
<dbReference type="InterPro" id="IPR025411">
    <property type="entry name" value="DUF4136"/>
</dbReference>
<feature type="domain" description="DUF4136" evidence="2">
    <location>
        <begin position="34"/>
        <end position="184"/>
    </location>
</feature>
<proteinExistence type="predicted"/>
<feature type="chain" id="PRO_5046298690" description="DUF4136 domain-containing protein" evidence="1">
    <location>
        <begin position="22"/>
        <end position="188"/>
    </location>
</feature>
<evidence type="ECO:0000313" key="4">
    <source>
        <dbReference type="Proteomes" id="UP001408594"/>
    </source>
</evidence>
<evidence type="ECO:0000256" key="1">
    <source>
        <dbReference type="SAM" id="SignalP"/>
    </source>
</evidence>
<sequence length="188" mass="20104">MQFRTLGQLVALALGALALLACDTLDVERVQPGAAPVAFSTYAWGQSSLSEDTGAAAQLVELDEDLRTAVAALMQSRGYRLVNDPTGADMVMDYQVAIIEEEFASEAENSSWEAQFDSNAQRGVVELPSQVGAPRVILTLGLGRPGGRVIWGGSATKLLARPENAEERRRTLNTAVQELLLDLPAAAY</sequence>
<dbReference type="Proteomes" id="UP001408594">
    <property type="component" value="Unassembled WGS sequence"/>
</dbReference>
<evidence type="ECO:0000313" key="3">
    <source>
        <dbReference type="EMBL" id="GAA5525154.1"/>
    </source>
</evidence>
<feature type="signal peptide" evidence="1">
    <location>
        <begin position="1"/>
        <end position="21"/>
    </location>
</feature>
<dbReference type="RefSeq" id="WP_345550617.1">
    <property type="nucleotide sequence ID" value="NZ_BAABRT010000012.1"/>
</dbReference>
<reference evidence="3 4" key="1">
    <citation type="submission" date="2024-02" db="EMBL/GenBank/DDBJ databases">
        <title>Microbulbifer aestuariivivens NBRC 112533.</title>
        <authorList>
            <person name="Ichikawa N."/>
            <person name="Katano-Makiyama Y."/>
            <person name="Hidaka K."/>
        </authorList>
    </citation>
    <scope>NUCLEOTIDE SEQUENCE [LARGE SCALE GENOMIC DNA]</scope>
    <source>
        <strain evidence="3 4">NBRC 112533</strain>
    </source>
</reference>
<keyword evidence="4" id="KW-1185">Reference proteome</keyword>
<dbReference type="EMBL" id="BAABRT010000012">
    <property type="protein sequence ID" value="GAA5525154.1"/>
    <property type="molecule type" value="Genomic_DNA"/>
</dbReference>
<protein>
    <recommendedName>
        <fullName evidence="2">DUF4136 domain-containing protein</fullName>
    </recommendedName>
</protein>
<keyword evidence="1" id="KW-0732">Signal</keyword>
<evidence type="ECO:0000259" key="2">
    <source>
        <dbReference type="Pfam" id="PF13590"/>
    </source>
</evidence>
<dbReference type="Pfam" id="PF13590">
    <property type="entry name" value="DUF4136"/>
    <property type="match status" value="1"/>
</dbReference>